<comment type="caution">
    <text evidence="6">The sequence shown here is derived from an EMBL/GenBank/DDBJ whole genome shotgun (WGS) entry which is preliminary data.</text>
</comment>
<keyword evidence="4" id="KW-0804">Transcription</keyword>
<dbReference type="EMBL" id="JAHLQI010000001">
    <property type="protein sequence ID" value="MBU5489211.1"/>
    <property type="molecule type" value="Genomic_DNA"/>
</dbReference>
<dbReference type="InterPro" id="IPR000847">
    <property type="entry name" value="LysR_HTH_N"/>
</dbReference>
<evidence type="ECO:0000313" key="7">
    <source>
        <dbReference type="Proteomes" id="UP000783588"/>
    </source>
</evidence>
<evidence type="ECO:0000256" key="1">
    <source>
        <dbReference type="ARBA" id="ARBA00009437"/>
    </source>
</evidence>
<dbReference type="Pfam" id="PF00126">
    <property type="entry name" value="HTH_1"/>
    <property type="match status" value="1"/>
</dbReference>
<dbReference type="CDD" id="cd05466">
    <property type="entry name" value="PBP2_LTTR_substrate"/>
    <property type="match status" value="1"/>
</dbReference>
<evidence type="ECO:0000256" key="3">
    <source>
        <dbReference type="ARBA" id="ARBA00023125"/>
    </source>
</evidence>
<dbReference type="InterPro" id="IPR005119">
    <property type="entry name" value="LysR_subst-bd"/>
</dbReference>
<comment type="similarity">
    <text evidence="1">Belongs to the LysR transcriptional regulatory family.</text>
</comment>
<feature type="domain" description="HTH lysR-type" evidence="5">
    <location>
        <begin position="1"/>
        <end position="58"/>
    </location>
</feature>
<keyword evidence="7" id="KW-1185">Reference proteome</keyword>
<name>A0ABS6ENF5_9FIRM</name>
<dbReference type="RefSeq" id="WP_216468821.1">
    <property type="nucleotide sequence ID" value="NZ_JAHLQI010000001.1"/>
</dbReference>
<organism evidence="6 7">
    <name type="scientific">Butyricicoccus intestinisimiae</name>
    <dbReference type="NCBI Taxonomy" id="2841509"/>
    <lineage>
        <taxon>Bacteria</taxon>
        <taxon>Bacillati</taxon>
        <taxon>Bacillota</taxon>
        <taxon>Clostridia</taxon>
        <taxon>Eubacteriales</taxon>
        <taxon>Butyricicoccaceae</taxon>
        <taxon>Butyricicoccus</taxon>
    </lineage>
</organism>
<dbReference type="Pfam" id="PF03466">
    <property type="entry name" value="LysR_substrate"/>
    <property type="match status" value="1"/>
</dbReference>
<keyword evidence="3" id="KW-0238">DNA-binding</keyword>
<dbReference type="PANTHER" id="PTHR30346">
    <property type="entry name" value="TRANSCRIPTIONAL DUAL REGULATOR HCAR-RELATED"/>
    <property type="match status" value="1"/>
</dbReference>
<evidence type="ECO:0000256" key="2">
    <source>
        <dbReference type="ARBA" id="ARBA00023015"/>
    </source>
</evidence>
<evidence type="ECO:0000256" key="4">
    <source>
        <dbReference type="ARBA" id="ARBA00023163"/>
    </source>
</evidence>
<proteinExistence type="inferred from homology"/>
<protein>
    <submittedName>
        <fullName evidence="6">LysR family transcriptional regulator</fullName>
    </submittedName>
</protein>
<accession>A0ABS6ENF5</accession>
<keyword evidence="2" id="KW-0805">Transcription regulation</keyword>
<dbReference type="PROSITE" id="PS50931">
    <property type="entry name" value="HTH_LYSR"/>
    <property type="match status" value="1"/>
</dbReference>
<reference evidence="6 7" key="1">
    <citation type="submission" date="2021-06" db="EMBL/GenBank/DDBJ databases">
        <authorList>
            <person name="Sun Q."/>
            <person name="Li D."/>
        </authorList>
    </citation>
    <scope>NUCLEOTIDE SEQUENCE [LARGE SCALE GENOMIC DNA]</scope>
    <source>
        <strain evidence="6 7">MSJd-7</strain>
    </source>
</reference>
<dbReference type="Proteomes" id="UP000783588">
    <property type="component" value="Unassembled WGS sequence"/>
</dbReference>
<dbReference type="PANTHER" id="PTHR30346:SF17">
    <property type="entry name" value="LYSR FAMILY TRANSCRIPTIONAL REGULATOR"/>
    <property type="match status" value="1"/>
</dbReference>
<sequence>MELRQLEYFCRIVESGSIHEAARRLNMSQPPLSYQLKQLEQELHTALLMRTSKGVALTEAGQMLYQRACSLLEYARSTSREVSEAGKKRVLRLGITSTTVPTILPDIARFVHAHPDVNFEVRDGTTFTLLQLLLDGIIDVSVARTPLRLENVEYMQLSTEPMIAAFPPDSRVEKEGVLGLRHLLGRPLILYRRYERLILEEFSRQNIHPDVFCVCDDARDAMLWVKAGLATAIFPQSMHSLCTGLRIQPLEETALETQTVLIWKKGGPLSPVVQDFLQVCQAHH</sequence>
<evidence type="ECO:0000313" key="6">
    <source>
        <dbReference type="EMBL" id="MBU5489211.1"/>
    </source>
</evidence>
<evidence type="ECO:0000259" key="5">
    <source>
        <dbReference type="PROSITE" id="PS50931"/>
    </source>
</evidence>
<gene>
    <name evidence="6" type="ORF">KQI75_00980</name>
</gene>